<dbReference type="SUPFAM" id="SSF51182">
    <property type="entry name" value="RmlC-like cupins"/>
    <property type="match status" value="1"/>
</dbReference>
<accession>A0AAE3KLT3</accession>
<dbReference type="InterPro" id="IPR014710">
    <property type="entry name" value="RmlC-like_jellyroll"/>
</dbReference>
<protein>
    <submittedName>
        <fullName evidence="1">Cupin</fullName>
    </submittedName>
</protein>
<evidence type="ECO:0000313" key="1">
    <source>
        <dbReference type="EMBL" id="MCP2728011.1"/>
    </source>
</evidence>
<evidence type="ECO:0000313" key="2">
    <source>
        <dbReference type="Proteomes" id="UP001204953"/>
    </source>
</evidence>
<dbReference type="InterPro" id="IPR011051">
    <property type="entry name" value="RmlC_Cupin_sf"/>
</dbReference>
<dbReference type="RefSeq" id="WP_254010815.1">
    <property type="nucleotide sequence ID" value="NZ_JAMZMM010000035.1"/>
</dbReference>
<organism evidence="1 2">
    <name type="scientific">Limnofasciculus baicalensis BBK-W-15</name>
    <dbReference type="NCBI Taxonomy" id="2699891"/>
    <lineage>
        <taxon>Bacteria</taxon>
        <taxon>Bacillati</taxon>
        <taxon>Cyanobacteriota</taxon>
        <taxon>Cyanophyceae</taxon>
        <taxon>Coleofasciculales</taxon>
        <taxon>Coleofasciculaceae</taxon>
        <taxon>Limnofasciculus</taxon>
        <taxon>Limnofasciculus baicalensis</taxon>
    </lineage>
</organism>
<comment type="caution">
    <text evidence="1">The sequence shown here is derived from an EMBL/GenBank/DDBJ whole genome shotgun (WGS) entry which is preliminary data.</text>
</comment>
<dbReference type="EMBL" id="JAMZMM010000035">
    <property type="protein sequence ID" value="MCP2728011.1"/>
    <property type="molecule type" value="Genomic_DNA"/>
</dbReference>
<proteinExistence type="predicted"/>
<reference evidence="1" key="1">
    <citation type="submission" date="2022-06" db="EMBL/GenBank/DDBJ databases">
        <title>New cyanobacteria of genus Symplocastrum in benthos of Lake Baikal.</title>
        <authorList>
            <person name="Sorokovikova E."/>
            <person name="Tikhonova I."/>
            <person name="Krasnopeev A."/>
            <person name="Evseev P."/>
            <person name="Gladkikh A."/>
            <person name="Belykh O."/>
        </authorList>
    </citation>
    <scope>NUCLEOTIDE SEQUENCE</scope>
    <source>
        <strain evidence="1">BBK-W-15</strain>
    </source>
</reference>
<gene>
    <name evidence="1" type="ORF">NJ959_05905</name>
</gene>
<dbReference type="Proteomes" id="UP001204953">
    <property type="component" value="Unassembled WGS sequence"/>
</dbReference>
<sequence length="120" mass="13207">MPRLITKPSVVEAAGNKPKIIEEFIGRINSGTDQVSIARMTSPGGWIEPGQTPEFDEYTIVLKGLLRVTTKTDTFDVVAGEAIITYKGEWVQYSTPLSEGAEYMAICLPAFSPEMVHRDT</sequence>
<name>A0AAE3KLT3_9CYAN</name>
<dbReference type="Gene3D" id="2.60.120.10">
    <property type="entry name" value="Jelly Rolls"/>
    <property type="match status" value="1"/>
</dbReference>
<keyword evidence="2" id="KW-1185">Reference proteome</keyword>
<dbReference type="AlphaFoldDB" id="A0AAE3KLT3"/>